<evidence type="ECO:0000313" key="2">
    <source>
        <dbReference type="EMBL" id="KAH3777525.1"/>
    </source>
</evidence>
<gene>
    <name evidence="2" type="ORF">DPMN_178972</name>
</gene>
<evidence type="ECO:0008006" key="4">
    <source>
        <dbReference type="Google" id="ProtNLM"/>
    </source>
</evidence>
<proteinExistence type="predicted"/>
<reference evidence="2" key="1">
    <citation type="journal article" date="2019" name="bioRxiv">
        <title>The Genome of the Zebra Mussel, Dreissena polymorpha: A Resource for Invasive Species Research.</title>
        <authorList>
            <person name="McCartney M.A."/>
            <person name="Auch B."/>
            <person name="Kono T."/>
            <person name="Mallez S."/>
            <person name="Zhang Y."/>
            <person name="Obille A."/>
            <person name="Becker A."/>
            <person name="Abrahante J.E."/>
            <person name="Garbe J."/>
            <person name="Badalamenti J.P."/>
            <person name="Herman A."/>
            <person name="Mangelson H."/>
            <person name="Liachko I."/>
            <person name="Sullivan S."/>
            <person name="Sone E.D."/>
            <person name="Koren S."/>
            <person name="Silverstein K.A.T."/>
            <person name="Beckman K.B."/>
            <person name="Gohl D.M."/>
        </authorList>
    </citation>
    <scope>NUCLEOTIDE SEQUENCE</scope>
    <source>
        <strain evidence="2">Duluth1</strain>
        <tissue evidence="2">Whole animal</tissue>
    </source>
</reference>
<comment type="caution">
    <text evidence="2">The sequence shown here is derived from an EMBL/GenBank/DDBJ whole genome shotgun (WGS) entry which is preliminary data.</text>
</comment>
<protein>
    <recommendedName>
        <fullName evidence="4">Secreted protein</fullName>
    </recommendedName>
</protein>
<dbReference type="AlphaFoldDB" id="A0A9D4EG26"/>
<dbReference type="EMBL" id="JAIWYP010000009">
    <property type="protein sequence ID" value="KAH3777525.1"/>
    <property type="molecule type" value="Genomic_DNA"/>
</dbReference>
<keyword evidence="3" id="KW-1185">Reference proteome</keyword>
<dbReference type="Proteomes" id="UP000828390">
    <property type="component" value="Unassembled WGS sequence"/>
</dbReference>
<keyword evidence="1" id="KW-0732">Signal</keyword>
<evidence type="ECO:0000256" key="1">
    <source>
        <dbReference type="SAM" id="SignalP"/>
    </source>
</evidence>
<feature type="signal peptide" evidence="1">
    <location>
        <begin position="1"/>
        <end position="17"/>
    </location>
</feature>
<name>A0A9D4EG26_DREPO</name>
<evidence type="ECO:0000313" key="3">
    <source>
        <dbReference type="Proteomes" id="UP000828390"/>
    </source>
</evidence>
<accession>A0A9D4EG26</accession>
<feature type="chain" id="PRO_5038583952" description="Secreted protein" evidence="1">
    <location>
        <begin position="18"/>
        <end position="75"/>
    </location>
</feature>
<sequence length="75" mass="8353">MTVHWILFLVFWGRVAGDCDANTGPPGGLECVSFAEYNNAYQWGTCLTDAYIRQKSGAAYQCKSTKCVMSLPMYD</sequence>
<reference evidence="2" key="2">
    <citation type="submission" date="2020-11" db="EMBL/GenBank/DDBJ databases">
        <authorList>
            <person name="McCartney M.A."/>
            <person name="Auch B."/>
            <person name="Kono T."/>
            <person name="Mallez S."/>
            <person name="Becker A."/>
            <person name="Gohl D.M."/>
            <person name="Silverstein K.A.T."/>
            <person name="Koren S."/>
            <person name="Bechman K.B."/>
            <person name="Herman A."/>
            <person name="Abrahante J.E."/>
            <person name="Garbe J."/>
        </authorList>
    </citation>
    <scope>NUCLEOTIDE SEQUENCE</scope>
    <source>
        <strain evidence="2">Duluth1</strain>
        <tissue evidence="2">Whole animal</tissue>
    </source>
</reference>
<organism evidence="2 3">
    <name type="scientific">Dreissena polymorpha</name>
    <name type="common">Zebra mussel</name>
    <name type="synonym">Mytilus polymorpha</name>
    <dbReference type="NCBI Taxonomy" id="45954"/>
    <lineage>
        <taxon>Eukaryota</taxon>
        <taxon>Metazoa</taxon>
        <taxon>Spiralia</taxon>
        <taxon>Lophotrochozoa</taxon>
        <taxon>Mollusca</taxon>
        <taxon>Bivalvia</taxon>
        <taxon>Autobranchia</taxon>
        <taxon>Heteroconchia</taxon>
        <taxon>Euheterodonta</taxon>
        <taxon>Imparidentia</taxon>
        <taxon>Neoheterodontei</taxon>
        <taxon>Myida</taxon>
        <taxon>Dreissenoidea</taxon>
        <taxon>Dreissenidae</taxon>
        <taxon>Dreissena</taxon>
    </lineage>
</organism>